<gene>
    <name evidence="1" type="ORF">OG563_37130</name>
</gene>
<dbReference type="Proteomes" id="UP001432062">
    <property type="component" value="Chromosome"/>
</dbReference>
<dbReference type="RefSeq" id="WP_329407783.1">
    <property type="nucleotide sequence ID" value="NZ_CP109441.1"/>
</dbReference>
<dbReference type="EMBL" id="CP109441">
    <property type="protein sequence ID" value="WUV44726.1"/>
    <property type="molecule type" value="Genomic_DNA"/>
</dbReference>
<protein>
    <recommendedName>
        <fullName evidence="3">Aldehyde dehydrogenase domain-containing protein</fullName>
    </recommendedName>
</protein>
<evidence type="ECO:0008006" key="3">
    <source>
        <dbReference type="Google" id="ProtNLM"/>
    </source>
</evidence>
<sequence length="100" mass="10148">MIKSGTRLESQVCETQVIVIRATEALDGLRCGGAPMVSLGEKNGSGASIDPEFAGGSALGKRYVHDTGAELLVTKPGAGTLAVDGIPLPLKQAKALPSSD</sequence>
<proteinExistence type="predicted"/>
<keyword evidence="2" id="KW-1185">Reference proteome</keyword>
<evidence type="ECO:0000313" key="2">
    <source>
        <dbReference type="Proteomes" id="UP001432062"/>
    </source>
</evidence>
<organism evidence="1 2">
    <name type="scientific">Nocardia vinacea</name>
    <dbReference type="NCBI Taxonomy" id="96468"/>
    <lineage>
        <taxon>Bacteria</taxon>
        <taxon>Bacillati</taxon>
        <taxon>Actinomycetota</taxon>
        <taxon>Actinomycetes</taxon>
        <taxon>Mycobacteriales</taxon>
        <taxon>Nocardiaceae</taxon>
        <taxon>Nocardia</taxon>
    </lineage>
</organism>
<accession>A0ABZ1YR65</accession>
<evidence type="ECO:0000313" key="1">
    <source>
        <dbReference type="EMBL" id="WUV44726.1"/>
    </source>
</evidence>
<reference evidence="1" key="1">
    <citation type="submission" date="2022-10" db="EMBL/GenBank/DDBJ databases">
        <title>The complete genomes of actinobacterial strains from the NBC collection.</title>
        <authorList>
            <person name="Joergensen T.S."/>
            <person name="Alvarez Arevalo M."/>
            <person name="Sterndorff E.B."/>
            <person name="Faurdal D."/>
            <person name="Vuksanovic O."/>
            <person name="Mourched A.-S."/>
            <person name="Charusanti P."/>
            <person name="Shaw S."/>
            <person name="Blin K."/>
            <person name="Weber T."/>
        </authorList>
    </citation>
    <scope>NUCLEOTIDE SEQUENCE</scope>
    <source>
        <strain evidence="1">NBC_01482</strain>
    </source>
</reference>
<name>A0ABZ1YR65_9NOCA</name>